<evidence type="ECO:0008006" key="5">
    <source>
        <dbReference type="Google" id="ProtNLM"/>
    </source>
</evidence>
<dbReference type="Proteomes" id="UP000076720">
    <property type="component" value="Chromosome"/>
</dbReference>
<protein>
    <recommendedName>
        <fullName evidence="5">Lipoprotein</fullName>
    </recommendedName>
</protein>
<organism evidence="3 4">
    <name type="scientific">Streptomyces ambofaciens</name>
    <dbReference type="NCBI Taxonomy" id="1889"/>
    <lineage>
        <taxon>Bacteria</taxon>
        <taxon>Bacillati</taxon>
        <taxon>Actinomycetota</taxon>
        <taxon>Actinomycetes</taxon>
        <taxon>Kitasatosporales</taxon>
        <taxon>Streptomycetaceae</taxon>
        <taxon>Streptomyces</taxon>
    </lineage>
</organism>
<dbReference type="EMBL" id="CP012949">
    <property type="protein sequence ID" value="ANB07875.1"/>
    <property type="molecule type" value="Genomic_DNA"/>
</dbReference>
<evidence type="ECO:0000256" key="1">
    <source>
        <dbReference type="SAM" id="MobiDB-lite"/>
    </source>
</evidence>
<reference evidence="3 4" key="2">
    <citation type="journal article" date="2016" name="Genome Announc.">
        <title>Complete Genome Sequence of Streptomyces ambofaciens DSM 40697, a Paradigm for Genome Plasticity Studies.</title>
        <authorList>
            <person name="Thibessard A."/>
            <person name="Leblond P."/>
        </authorList>
    </citation>
    <scope>NUCLEOTIDE SEQUENCE [LARGE SCALE GENOMIC DNA]</scope>
    <source>
        <strain evidence="3 4">DSM 40697</strain>
    </source>
</reference>
<evidence type="ECO:0000256" key="2">
    <source>
        <dbReference type="SAM" id="SignalP"/>
    </source>
</evidence>
<keyword evidence="2" id="KW-0732">Signal</keyword>
<gene>
    <name evidence="3" type="ORF">SAM40697_3917</name>
</gene>
<feature type="signal peptide" evidence="2">
    <location>
        <begin position="1"/>
        <end position="21"/>
    </location>
</feature>
<proteinExistence type="predicted"/>
<dbReference type="RefSeq" id="WP_063482778.1">
    <property type="nucleotide sequence ID" value="NZ_CP012949.1"/>
</dbReference>
<keyword evidence="4" id="KW-1185">Reference proteome</keyword>
<feature type="chain" id="PRO_5045232092" description="Lipoprotein" evidence="2">
    <location>
        <begin position="22"/>
        <end position="248"/>
    </location>
</feature>
<evidence type="ECO:0000313" key="3">
    <source>
        <dbReference type="EMBL" id="ANB07875.1"/>
    </source>
</evidence>
<sequence length="248" mass="25377">MNRATPAALATLSLLSLTALTACGGTGDSGSGADPATTAPSTKEPTAAERLARTMVTTSDVKGLRVAEPDDEFRFARTPDEVTLDKPVCAPLAHAMNQLPLGTPEADLTRVVSGQRDTGTETETANGIGFTYITLTAHRSGDAQSAFAGVRKAVGSCGGGFTAEANGAKTPYDSVTAEKVTPAGDESLGFKATMTSLGVPHVLHTEVVRSGDLLAVHFSVDGLAIANRRPSDAKLSPTVVNAQNAKLG</sequence>
<name>A0ABM6B266_STRAM</name>
<feature type="region of interest" description="Disordered" evidence="1">
    <location>
        <begin position="26"/>
        <end position="45"/>
    </location>
</feature>
<accession>A0ABM6B266</accession>
<dbReference type="PROSITE" id="PS51257">
    <property type="entry name" value="PROKAR_LIPOPROTEIN"/>
    <property type="match status" value="1"/>
</dbReference>
<evidence type="ECO:0000313" key="4">
    <source>
        <dbReference type="Proteomes" id="UP000076720"/>
    </source>
</evidence>
<reference evidence="4" key="1">
    <citation type="submission" date="2015-10" db="EMBL/GenBank/DDBJ databases">
        <title>Complete genome sequence of Streptomyces ambofaciens DSM 40697.</title>
        <authorList>
            <person name="Thibessard A."/>
            <person name="Leblond P."/>
        </authorList>
    </citation>
    <scope>NUCLEOTIDE SEQUENCE [LARGE SCALE GENOMIC DNA]</scope>
    <source>
        <strain evidence="4">DSM 40697</strain>
    </source>
</reference>